<evidence type="ECO:0000313" key="2">
    <source>
        <dbReference type="Proteomes" id="UP001066276"/>
    </source>
</evidence>
<comment type="caution">
    <text evidence="1">The sequence shown here is derived from an EMBL/GenBank/DDBJ whole genome shotgun (WGS) entry which is preliminary data.</text>
</comment>
<organism evidence="1 2">
    <name type="scientific">Pleurodeles waltl</name>
    <name type="common">Iberian ribbed newt</name>
    <dbReference type="NCBI Taxonomy" id="8319"/>
    <lineage>
        <taxon>Eukaryota</taxon>
        <taxon>Metazoa</taxon>
        <taxon>Chordata</taxon>
        <taxon>Craniata</taxon>
        <taxon>Vertebrata</taxon>
        <taxon>Euteleostomi</taxon>
        <taxon>Amphibia</taxon>
        <taxon>Batrachia</taxon>
        <taxon>Caudata</taxon>
        <taxon>Salamandroidea</taxon>
        <taxon>Salamandridae</taxon>
        <taxon>Pleurodelinae</taxon>
        <taxon>Pleurodeles</taxon>
    </lineage>
</organism>
<gene>
    <name evidence="1" type="ORF">NDU88_001237</name>
</gene>
<proteinExistence type="predicted"/>
<protein>
    <submittedName>
        <fullName evidence="1">Uncharacterized protein</fullName>
    </submittedName>
</protein>
<keyword evidence="2" id="KW-1185">Reference proteome</keyword>
<dbReference type="EMBL" id="JANPWB010000013">
    <property type="protein sequence ID" value="KAJ1103816.1"/>
    <property type="molecule type" value="Genomic_DNA"/>
</dbReference>
<dbReference type="AlphaFoldDB" id="A0AAV7MJ58"/>
<dbReference type="Proteomes" id="UP001066276">
    <property type="component" value="Chromosome 9"/>
</dbReference>
<evidence type="ECO:0000313" key="1">
    <source>
        <dbReference type="EMBL" id="KAJ1103816.1"/>
    </source>
</evidence>
<name>A0AAV7MJ58_PLEWA</name>
<reference evidence="1" key="1">
    <citation type="journal article" date="2022" name="bioRxiv">
        <title>Sequencing and chromosome-scale assembly of the giantPleurodeles waltlgenome.</title>
        <authorList>
            <person name="Brown T."/>
            <person name="Elewa A."/>
            <person name="Iarovenko S."/>
            <person name="Subramanian E."/>
            <person name="Araus A.J."/>
            <person name="Petzold A."/>
            <person name="Susuki M."/>
            <person name="Suzuki K.-i.T."/>
            <person name="Hayashi T."/>
            <person name="Toyoda A."/>
            <person name="Oliveira C."/>
            <person name="Osipova E."/>
            <person name="Leigh N.D."/>
            <person name="Simon A."/>
            <person name="Yun M.H."/>
        </authorList>
    </citation>
    <scope>NUCLEOTIDE SEQUENCE</scope>
    <source>
        <strain evidence="1">20211129_DDA</strain>
        <tissue evidence="1">Liver</tissue>
    </source>
</reference>
<sequence>MLKCFLVLTPKAQECSSVREWYCTSASFTYQGAVELGTSLEHGLLLGYDKSAMFTTSRRSDVSGLGVLRRSVTRLESRQVTRGLLFHPHSKGLARPGMGEVIQGSEAMYSPHKPERRS</sequence>
<accession>A0AAV7MJ58</accession>